<dbReference type="PANTHER" id="PTHR34285">
    <property type="entry name" value="OS08G0510800 PROTEIN"/>
    <property type="match status" value="1"/>
</dbReference>
<protein>
    <submittedName>
        <fullName evidence="1">Uncharacterized protein</fullName>
    </submittedName>
</protein>
<comment type="caution">
    <text evidence="1">The sequence shown here is derived from an EMBL/GenBank/DDBJ whole genome shotgun (WGS) entry which is preliminary data.</text>
</comment>
<proteinExistence type="predicted"/>
<keyword evidence="2" id="KW-1185">Reference proteome</keyword>
<dbReference type="PANTHER" id="PTHR34285:SF6">
    <property type="entry name" value="TRANSMEMBRANE PROTEIN"/>
    <property type="match status" value="1"/>
</dbReference>
<gene>
    <name evidence="1" type="ORF">C1H46_039477</name>
</gene>
<evidence type="ECO:0000313" key="1">
    <source>
        <dbReference type="EMBL" id="TQD74985.1"/>
    </source>
</evidence>
<dbReference type="Proteomes" id="UP000315295">
    <property type="component" value="Unassembled WGS sequence"/>
</dbReference>
<accession>A0A540KL90</accession>
<organism evidence="1 2">
    <name type="scientific">Malus baccata</name>
    <name type="common">Siberian crab apple</name>
    <name type="synonym">Pyrus baccata</name>
    <dbReference type="NCBI Taxonomy" id="106549"/>
    <lineage>
        <taxon>Eukaryota</taxon>
        <taxon>Viridiplantae</taxon>
        <taxon>Streptophyta</taxon>
        <taxon>Embryophyta</taxon>
        <taxon>Tracheophyta</taxon>
        <taxon>Spermatophyta</taxon>
        <taxon>Magnoliopsida</taxon>
        <taxon>eudicotyledons</taxon>
        <taxon>Gunneridae</taxon>
        <taxon>Pentapetalae</taxon>
        <taxon>rosids</taxon>
        <taxon>fabids</taxon>
        <taxon>Rosales</taxon>
        <taxon>Rosaceae</taxon>
        <taxon>Amygdaloideae</taxon>
        <taxon>Maleae</taxon>
        <taxon>Malus</taxon>
    </lineage>
</organism>
<dbReference type="AlphaFoldDB" id="A0A540KL90"/>
<name>A0A540KL90_MALBA</name>
<dbReference type="EMBL" id="VIEB01001135">
    <property type="protein sequence ID" value="TQD74985.1"/>
    <property type="molecule type" value="Genomic_DNA"/>
</dbReference>
<evidence type="ECO:0000313" key="2">
    <source>
        <dbReference type="Proteomes" id="UP000315295"/>
    </source>
</evidence>
<reference evidence="1 2" key="1">
    <citation type="journal article" date="2019" name="G3 (Bethesda)">
        <title>Sequencing of a Wild Apple (Malus baccata) Genome Unravels the Differences Between Cultivated and Wild Apple Species Regarding Disease Resistance and Cold Tolerance.</title>
        <authorList>
            <person name="Chen X."/>
        </authorList>
    </citation>
    <scope>NUCLEOTIDE SEQUENCE [LARGE SCALE GENOMIC DNA]</scope>
    <source>
        <strain evidence="2">cv. Shandingzi</strain>
        <tissue evidence="1">Leaves</tissue>
    </source>
</reference>
<sequence>MDNSRPHSNGRDRSAGERLLDGRNDGLFSGIAVMASTMLSVTKSVVVNMRWGVNLLAKFGKMMPYLMVNKIGFERVKEVKVVEEKMAESNVGDLELLKGMCFLDEKGF</sequence>